<feature type="compositionally biased region" description="Low complexity" evidence="1">
    <location>
        <begin position="12"/>
        <end position="21"/>
    </location>
</feature>
<accession>A0A409YI31</accession>
<dbReference type="OrthoDB" id="2019666at2759"/>
<organism evidence="2 3">
    <name type="scientific">Panaeolus cyanescens</name>
    <dbReference type="NCBI Taxonomy" id="181874"/>
    <lineage>
        <taxon>Eukaryota</taxon>
        <taxon>Fungi</taxon>
        <taxon>Dikarya</taxon>
        <taxon>Basidiomycota</taxon>
        <taxon>Agaricomycotina</taxon>
        <taxon>Agaricomycetes</taxon>
        <taxon>Agaricomycetidae</taxon>
        <taxon>Agaricales</taxon>
        <taxon>Agaricineae</taxon>
        <taxon>Galeropsidaceae</taxon>
        <taxon>Panaeolus</taxon>
    </lineage>
</organism>
<feature type="region of interest" description="Disordered" evidence="1">
    <location>
        <begin position="1"/>
        <end position="21"/>
    </location>
</feature>
<evidence type="ECO:0000256" key="1">
    <source>
        <dbReference type="SAM" id="MobiDB-lite"/>
    </source>
</evidence>
<dbReference type="Proteomes" id="UP000284842">
    <property type="component" value="Unassembled WGS sequence"/>
</dbReference>
<dbReference type="InParanoid" id="A0A409YI31"/>
<reference evidence="2 3" key="1">
    <citation type="journal article" date="2018" name="Evol. Lett.">
        <title>Horizontal gene cluster transfer increased hallucinogenic mushroom diversity.</title>
        <authorList>
            <person name="Reynolds H.T."/>
            <person name="Vijayakumar V."/>
            <person name="Gluck-Thaler E."/>
            <person name="Korotkin H.B."/>
            <person name="Matheny P.B."/>
            <person name="Slot J.C."/>
        </authorList>
    </citation>
    <scope>NUCLEOTIDE SEQUENCE [LARGE SCALE GENOMIC DNA]</scope>
    <source>
        <strain evidence="2 3">2629</strain>
    </source>
</reference>
<dbReference type="EMBL" id="NHTK01001155">
    <property type="protein sequence ID" value="PPR02683.1"/>
    <property type="molecule type" value="Genomic_DNA"/>
</dbReference>
<proteinExistence type="predicted"/>
<dbReference type="SUPFAM" id="SSF55729">
    <property type="entry name" value="Acyl-CoA N-acyltransferases (Nat)"/>
    <property type="match status" value="1"/>
</dbReference>
<dbReference type="InterPro" id="IPR016181">
    <property type="entry name" value="Acyl_CoA_acyltransferase"/>
</dbReference>
<gene>
    <name evidence="2" type="ORF">CVT24_002105</name>
</gene>
<dbReference type="AlphaFoldDB" id="A0A409YI31"/>
<comment type="caution">
    <text evidence="2">The sequence shown here is derived from an EMBL/GenBank/DDBJ whole genome shotgun (WGS) entry which is preliminary data.</text>
</comment>
<dbReference type="STRING" id="181874.A0A409YI31"/>
<evidence type="ECO:0000313" key="2">
    <source>
        <dbReference type="EMBL" id="PPR02683.1"/>
    </source>
</evidence>
<sequence length="274" mass="30216">MSSGITTPPRPTSILLPSSPKSSTLSYVAFEGNEITDDLYEACANLFSTQYGIWGERPAGVPGPRQGARVKMSPKHMKASLVSDPDNTVLVVCFRRLPEDPPGRGFVIGHAFGTVWEYDGGKVGWVTQLVVDTAARKRYIATSLLQIMKHHSMFKGINAIGLVSSHPAACAAIAKLIRQNIHTVDLDFCRQYASAIISSSPVPYVREMQLRGLLFQENHDQGACSSVFTNFFVDHTEPLAALHEYRLRKDQWNLGELLDGHEFLIILPCGDFPS</sequence>
<protein>
    <recommendedName>
        <fullName evidence="4">N-acetyltransferase domain-containing protein</fullName>
    </recommendedName>
</protein>
<evidence type="ECO:0008006" key="4">
    <source>
        <dbReference type="Google" id="ProtNLM"/>
    </source>
</evidence>
<keyword evidence="3" id="KW-1185">Reference proteome</keyword>
<evidence type="ECO:0000313" key="3">
    <source>
        <dbReference type="Proteomes" id="UP000284842"/>
    </source>
</evidence>
<dbReference type="Gene3D" id="3.40.630.30">
    <property type="match status" value="1"/>
</dbReference>
<name>A0A409YI31_9AGAR</name>